<dbReference type="Proteomes" id="UP001215598">
    <property type="component" value="Unassembled WGS sequence"/>
</dbReference>
<keyword evidence="1" id="KW-0812">Transmembrane</keyword>
<comment type="caution">
    <text evidence="2">The sequence shown here is derived from an EMBL/GenBank/DDBJ whole genome shotgun (WGS) entry which is preliminary data.</text>
</comment>
<reference evidence="2" key="1">
    <citation type="submission" date="2023-03" db="EMBL/GenBank/DDBJ databases">
        <title>Massive genome expansion in bonnet fungi (Mycena s.s.) driven by repeated elements and novel gene families across ecological guilds.</title>
        <authorList>
            <consortium name="Lawrence Berkeley National Laboratory"/>
            <person name="Harder C.B."/>
            <person name="Miyauchi S."/>
            <person name="Viragh M."/>
            <person name="Kuo A."/>
            <person name="Thoen E."/>
            <person name="Andreopoulos B."/>
            <person name="Lu D."/>
            <person name="Skrede I."/>
            <person name="Drula E."/>
            <person name="Henrissat B."/>
            <person name="Morin E."/>
            <person name="Kohler A."/>
            <person name="Barry K."/>
            <person name="LaButti K."/>
            <person name="Morin E."/>
            <person name="Salamov A."/>
            <person name="Lipzen A."/>
            <person name="Mereny Z."/>
            <person name="Hegedus B."/>
            <person name="Baldrian P."/>
            <person name="Stursova M."/>
            <person name="Weitz H."/>
            <person name="Taylor A."/>
            <person name="Grigoriev I.V."/>
            <person name="Nagy L.G."/>
            <person name="Martin F."/>
            <person name="Kauserud H."/>
        </authorList>
    </citation>
    <scope>NUCLEOTIDE SEQUENCE</scope>
    <source>
        <strain evidence="2">CBHHK182m</strain>
    </source>
</reference>
<dbReference type="AlphaFoldDB" id="A0AAD7HZD8"/>
<keyword evidence="1" id="KW-0472">Membrane</keyword>
<sequence>MRRPRRPRRARMRRAHPRMHCASRTSFYFIPFYIPSFSTPRVGAYHSGRCSARGWAVVREGRSCLAADVDFLFFLLVRAGTAGGGFSPRRTRGVSLMGLRARAGFVVNRWRLCTARVLAWRVALSFFLLLFAISVGGQIRPTSFSHCVARALYTLYHHRHNIPAHCLPAFLPAAVGSGCVRWRRAPGPVPTLAFSDFRCPVTAWAFDPHRPNIPAHPLPGFLPACAEARGLGLRRASGATLKFAHVVLRRHSVSALSLPGARWCVYGALAPGAIRALARMWS</sequence>
<keyword evidence="1" id="KW-1133">Transmembrane helix</keyword>
<name>A0AAD7HZD8_9AGAR</name>
<organism evidence="2 3">
    <name type="scientific">Mycena metata</name>
    <dbReference type="NCBI Taxonomy" id="1033252"/>
    <lineage>
        <taxon>Eukaryota</taxon>
        <taxon>Fungi</taxon>
        <taxon>Dikarya</taxon>
        <taxon>Basidiomycota</taxon>
        <taxon>Agaricomycotina</taxon>
        <taxon>Agaricomycetes</taxon>
        <taxon>Agaricomycetidae</taxon>
        <taxon>Agaricales</taxon>
        <taxon>Marasmiineae</taxon>
        <taxon>Mycenaceae</taxon>
        <taxon>Mycena</taxon>
    </lineage>
</organism>
<evidence type="ECO:0000313" key="2">
    <source>
        <dbReference type="EMBL" id="KAJ7731532.1"/>
    </source>
</evidence>
<feature type="transmembrane region" description="Helical" evidence="1">
    <location>
        <begin position="118"/>
        <end position="137"/>
    </location>
</feature>
<protein>
    <submittedName>
        <fullName evidence="2">Uncharacterized protein</fullName>
    </submittedName>
</protein>
<proteinExistence type="predicted"/>
<evidence type="ECO:0000313" key="3">
    <source>
        <dbReference type="Proteomes" id="UP001215598"/>
    </source>
</evidence>
<dbReference type="EMBL" id="JARKIB010000152">
    <property type="protein sequence ID" value="KAJ7731532.1"/>
    <property type="molecule type" value="Genomic_DNA"/>
</dbReference>
<evidence type="ECO:0000256" key="1">
    <source>
        <dbReference type="SAM" id="Phobius"/>
    </source>
</evidence>
<keyword evidence="3" id="KW-1185">Reference proteome</keyword>
<gene>
    <name evidence="2" type="ORF">B0H16DRAFT_1583574</name>
</gene>
<accession>A0AAD7HZD8</accession>